<feature type="region of interest" description="Disordered" evidence="1">
    <location>
        <begin position="1"/>
        <end position="55"/>
    </location>
</feature>
<reference evidence="2" key="1">
    <citation type="submission" date="2021-04" db="EMBL/GenBank/DDBJ databases">
        <authorList>
            <person name="Tunstrom K."/>
        </authorList>
    </citation>
    <scope>NUCLEOTIDE SEQUENCE</scope>
</reference>
<sequence>MARFLHEDQIEGFLNGSRDESSDDEEQQDMPFPGQGTSILFPYESQSSSSSDEDVPLSNLRWKKKKFDGKSIPGVSGPKLHAVLTPAQYLEGYFALELMEQFALATNQYYMTETGH</sequence>
<dbReference type="AlphaFoldDB" id="A0A8S3WL16"/>
<dbReference type="EMBL" id="CAJQZP010000527">
    <property type="protein sequence ID" value="CAG4966110.1"/>
    <property type="molecule type" value="Genomic_DNA"/>
</dbReference>
<accession>A0A8S3WL16</accession>
<organism evidence="2 3">
    <name type="scientific">Parnassius apollo</name>
    <name type="common">Apollo butterfly</name>
    <name type="synonym">Papilio apollo</name>
    <dbReference type="NCBI Taxonomy" id="110799"/>
    <lineage>
        <taxon>Eukaryota</taxon>
        <taxon>Metazoa</taxon>
        <taxon>Ecdysozoa</taxon>
        <taxon>Arthropoda</taxon>
        <taxon>Hexapoda</taxon>
        <taxon>Insecta</taxon>
        <taxon>Pterygota</taxon>
        <taxon>Neoptera</taxon>
        <taxon>Endopterygota</taxon>
        <taxon>Lepidoptera</taxon>
        <taxon>Glossata</taxon>
        <taxon>Ditrysia</taxon>
        <taxon>Papilionoidea</taxon>
        <taxon>Papilionidae</taxon>
        <taxon>Parnassiinae</taxon>
        <taxon>Parnassini</taxon>
        <taxon>Parnassius</taxon>
        <taxon>Parnassius</taxon>
    </lineage>
</organism>
<comment type="caution">
    <text evidence="2">The sequence shown here is derived from an EMBL/GenBank/DDBJ whole genome shotgun (WGS) entry which is preliminary data.</text>
</comment>
<gene>
    <name evidence="2" type="ORF">PAPOLLO_LOCUS7540</name>
</gene>
<evidence type="ECO:0000256" key="1">
    <source>
        <dbReference type="SAM" id="MobiDB-lite"/>
    </source>
</evidence>
<proteinExistence type="predicted"/>
<evidence type="ECO:0000313" key="2">
    <source>
        <dbReference type="EMBL" id="CAG4966110.1"/>
    </source>
</evidence>
<keyword evidence="3" id="KW-1185">Reference proteome</keyword>
<protein>
    <submittedName>
        <fullName evidence="2">(apollo) hypothetical protein</fullName>
    </submittedName>
</protein>
<evidence type="ECO:0000313" key="3">
    <source>
        <dbReference type="Proteomes" id="UP000691718"/>
    </source>
</evidence>
<dbReference type="OrthoDB" id="123207at2759"/>
<dbReference type="Proteomes" id="UP000691718">
    <property type="component" value="Unassembled WGS sequence"/>
</dbReference>
<name>A0A8S3WL16_PARAO</name>